<evidence type="ECO:0000313" key="4">
    <source>
        <dbReference type="Proteomes" id="UP001418222"/>
    </source>
</evidence>
<feature type="transmembrane region" description="Helical" evidence="2">
    <location>
        <begin position="18"/>
        <end position="36"/>
    </location>
</feature>
<feature type="region of interest" description="Disordered" evidence="1">
    <location>
        <begin position="159"/>
        <end position="181"/>
    </location>
</feature>
<evidence type="ECO:0008006" key="5">
    <source>
        <dbReference type="Google" id="ProtNLM"/>
    </source>
</evidence>
<evidence type="ECO:0000256" key="1">
    <source>
        <dbReference type="SAM" id="MobiDB-lite"/>
    </source>
</evidence>
<sequence length="308" mass="34049">MVRAEYESSLWTYFLRETLLPFLIPVVLFCFVRVFLHIDFSIRFVAEGIGVLKRTSLSREFLGRDWRYFEVVVEMRSGGDADFVIDLENSPIVTAVNAGDAGDGKKFFNKVWSGLVGCDGSNRGEEAMEFENRLNKFAEIQLENGEAMSVYKKIGGVEKPKKKGYKKPPKPPRPPRPLSVDLADQKLVREITEIAMLKRARVERMRALKKTKNGKGSASSAGNGFALLITLVFCIVIIWQGIFSRGSPTTSFQGSPESIETAANGGSFVSIQFYSNASTNNGISAASPRNAGFESETDEPSVERMASS</sequence>
<comment type="caution">
    <text evidence="3">The sequence shown here is derived from an EMBL/GenBank/DDBJ whole genome shotgun (WGS) entry which is preliminary data.</text>
</comment>
<feature type="compositionally biased region" description="Basic residues" evidence="1">
    <location>
        <begin position="160"/>
        <end position="170"/>
    </location>
</feature>
<feature type="transmembrane region" description="Helical" evidence="2">
    <location>
        <begin position="225"/>
        <end position="243"/>
    </location>
</feature>
<dbReference type="PANTHER" id="PTHR34188">
    <property type="entry name" value="OS01G0299500 PROTEIN"/>
    <property type="match status" value="1"/>
</dbReference>
<feature type="region of interest" description="Disordered" evidence="1">
    <location>
        <begin position="284"/>
        <end position="308"/>
    </location>
</feature>
<dbReference type="EMBL" id="JBBWWQ010000021">
    <property type="protein sequence ID" value="KAK8913787.1"/>
    <property type="molecule type" value="Genomic_DNA"/>
</dbReference>
<keyword evidence="2" id="KW-0472">Membrane</keyword>
<gene>
    <name evidence="3" type="ORF">KSP39_PZI023836</name>
</gene>
<accession>A0AAP0FSU3</accession>
<keyword evidence="2" id="KW-1133">Transmembrane helix</keyword>
<dbReference type="Proteomes" id="UP001418222">
    <property type="component" value="Unassembled WGS sequence"/>
</dbReference>
<dbReference type="PANTHER" id="PTHR34188:SF5">
    <property type="entry name" value="OS05G0131900 PROTEIN"/>
    <property type="match status" value="1"/>
</dbReference>
<protein>
    <recommendedName>
        <fullName evidence="5">Transmembrane protein</fullName>
    </recommendedName>
</protein>
<evidence type="ECO:0000256" key="2">
    <source>
        <dbReference type="SAM" id="Phobius"/>
    </source>
</evidence>
<evidence type="ECO:0000313" key="3">
    <source>
        <dbReference type="EMBL" id="KAK8913787.1"/>
    </source>
</evidence>
<organism evidence="3 4">
    <name type="scientific">Platanthera zijinensis</name>
    <dbReference type="NCBI Taxonomy" id="2320716"/>
    <lineage>
        <taxon>Eukaryota</taxon>
        <taxon>Viridiplantae</taxon>
        <taxon>Streptophyta</taxon>
        <taxon>Embryophyta</taxon>
        <taxon>Tracheophyta</taxon>
        <taxon>Spermatophyta</taxon>
        <taxon>Magnoliopsida</taxon>
        <taxon>Liliopsida</taxon>
        <taxon>Asparagales</taxon>
        <taxon>Orchidaceae</taxon>
        <taxon>Orchidoideae</taxon>
        <taxon>Orchideae</taxon>
        <taxon>Orchidinae</taxon>
        <taxon>Platanthera</taxon>
    </lineage>
</organism>
<keyword evidence="2" id="KW-0812">Transmembrane</keyword>
<dbReference type="AlphaFoldDB" id="A0AAP0FSU3"/>
<reference evidence="3 4" key="1">
    <citation type="journal article" date="2022" name="Nat. Plants">
        <title>Genomes of leafy and leafless Platanthera orchids illuminate the evolution of mycoheterotrophy.</title>
        <authorList>
            <person name="Li M.H."/>
            <person name="Liu K.W."/>
            <person name="Li Z."/>
            <person name="Lu H.C."/>
            <person name="Ye Q.L."/>
            <person name="Zhang D."/>
            <person name="Wang J.Y."/>
            <person name="Li Y.F."/>
            <person name="Zhong Z.M."/>
            <person name="Liu X."/>
            <person name="Yu X."/>
            <person name="Liu D.K."/>
            <person name="Tu X.D."/>
            <person name="Liu B."/>
            <person name="Hao Y."/>
            <person name="Liao X.Y."/>
            <person name="Jiang Y.T."/>
            <person name="Sun W.H."/>
            <person name="Chen J."/>
            <person name="Chen Y.Q."/>
            <person name="Ai Y."/>
            <person name="Zhai J.W."/>
            <person name="Wu S.S."/>
            <person name="Zhou Z."/>
            <person name="Hsiao Y.Y."/>
            <person name="Wu W.L."/>
            <person name="Chen Y.Y."/>
            <person name="Lin Y.F."/>
            <person name="Hsu J.L."/>
            <person name="Li C.Y."/>
            <person name="Wang Z.W."/>
            <person name="Zhao X."/>
            <person name="Zhong W.Y."/>
            <person name="Ma X.K."/>
            <person name="Ma L."/>
            <person name="Huang J."/>
            <person name="Chen G.Z."/>
            <person name="Huang M.Z."/>
            <person name="Huang L."/>
            <person name="Peng D.H."/>
            <person name="Luo Y.B."/>
            <person name="Zou S.Q."/>
            <person name="Chen S.P."/>
            <person name="Lan S."/>
            <person name="Tsai W.C."/>
            <person name="Van de Peer Y."/>
            <person name="Liu Z.J."/>
        </authorList>
    </citation>
    <scope>NUCLEOTIDE SEQUENCE [LARGE SCALE GENOMIC DNA]</scope>
    <source>
        <strain evidence="3">Lor287</strain>
    </source>
</reference>
<proteinExistence type="predicted"/>
<name>A0AAP0FSU3_9ASPA</name>
<keyword evidence="4" id="KW-1185">Reference proteome</keyword>